<dbReference type="AlphaFoldDB" id="A0A401U1D3"/>
<evidence type="ECO:0000313" key="1">
    <source>
        <dbReference type="EMBL" id="GCC48693.1"/>
    </source>
</evidence>
<feature type="non-terminal residue" evidence="1">
    <location>
        <position position="157"/>
    </location>
</feature>
<comment type="caution">
    <text evidence="1">The sequence shown here is derived from an EMBL/GenBank/DDBJ whole genome shotgun (WGS) entry which is preliminary data.</text>
</comment>
<protein>
    <submittedName>
        <fullName evidence="1">Uncharacterized protein</fullName>
    </submittedName>
</protein>
<dbReference type="EMBL" id="BEZZ01243443">
    <property type="protein sequence ID" value="GCC48693.1"/>
    <property type="molecule type" value="Genomic_DNA"/>
</dbReference>
<proteinExistence type="predicted"/>
<evidence type="ECO:0000313" key="2">
    <source>
        <dbReference type="Proteomes" id="UP000287033"/>
    </source>
</evidence>
<accession>A0A401U1D3</accession>
<name>A0A401U1D3_CHIPU</name>
<organism evidence="1 2">
    <name type="scientific">Chiloscyllium punctatum</name>
    <name type="common">Brownbanded bambooshark</name>
    <name type="synonym">Hemiscyllium punctatum</name>
    <dbReference type="NCBI Taxonomy" id="137246"/>
    <lineage>
        <taxon>Eukaryota</taxon>
        <taxon>Metazoa</taxon>
        <taxon>Chordata</taxon>
        <taxon>Craniata</taxon>
        <taxon>Vertebrata</taxon>
        <taxon>Chondrichthyes</taxon>
        <taxon>Elasmobranchii</taxon>
        <taxon>Galeomorphii</taxon>
        <taxon>Galeoidea</taxon>
        <taxon>Orectolobiformes</taxon>
        <taxon>Hemiscylliidae</taxon>
        <taxon>Chiloscyllium</taxon>
    </lineage>
</organism>
<sequence>MPICQEGLHERQAEAATSATYQNAVLVIHLETLVRHTKSVLRHRAVPGLFRPHRRQRSVVYNLKPDRDLVFLQTASAVIANSLNCLARTFRSLKCNARNDCIAEQSVRHSMNGYLYNVVQLEDHILDFEWEDLLPTNIDNFGFAPDKAHQSAVVFLD</sequence>
<keyword evidence="2" id="KW-1185">Reference proteome</keyword>
<dbReference type="Proteomes" id="UP000287033">
    <property type="component" value="Unassembled WGS sequence"/>
</dbReference>
<gene>
    <name evidence="1" type="ORF">chiPu_0032695</name>
</gene>
<reference evidence="1 2" key="1">
    <citation type="journal article" date="2018" name="Nat. Ecol. Evol.">
        <title>Shark genomes provide insights into elasmobranch evolution and the origin of vertebrates.</title>
        <authorList>
            <person name="Hara Y"/>
            <person name="Yamaguchi K"/>
            <person name="Onimaru K"/>
            <person name="Kadota M"/>
            <person name="Koyanagi M"/>
            <person name="Keeley SD"/>
            <person name="Tatsumi K"/>
            <person name="Tanaka K"/>
            <person name="Motone F"/>
            <person name="Kageyama Y"/>
            <person name="Nozu R"/>
            <person name="Adachi N"/>
            <person name="Nishimura O"/>
            <person name="Nakagawa R"/>
            <person name="Tanegashima C"/>
            <person name="Kiyatake I"/>
            <person name="Matsumoto R"/>
            <person name="Murakumo K"/>
            <person name="Nishida K"/>
            <person name="Terakita A"/>
            <person name="Kuratani S"/>
            <person name="Sato K"/>
            <person name="Hyodo S Kuraku.S."/>
        </authorList>
    </citation>
    <scope>NUCLEOTIDE SEQUENCE [LARGE SCALE GENOMIC DNA]</scope>
</reference>